<dbReference type="Proteomes" id="UP001432322">
    <property type="component" value="Unassembled WGS sequence"/>
</dbReference>
<keyword evidence="3" id="KW-1185">Reference proteome</keyword>
<gene>
    <name evidence="2" type="ORF">PFISCL1PPCAC_12260</name>
</gene>
<dbReference type="InterPro" id="IPR002083">
    <property type="entry name" value="MATH/TRAF_dom"/>
</dbReference>
<name>A0AAV5VMN6_9BILA</name>
<dbReference type="InterPro" id="IPR000210">
    <property type="entry name" value="BTB/POZ_dom"/>
</dbReference>
<evidence type="ECO:0000313" key="3">
    <source>
        <dbReference type="Proteomes" id="UP001432322"/>
    </source>
</evidence>
<dbReference type="PANTHER" id="PTHR22744">
    <property type="entry name" value="HELIX LOOP HELIX PROTEIN 21-RELATED"/>
    <property type="match status" value="1"/>
</dbReference>
<comment type="caution">
    <text evidence="2">The sequence shown here is derived from an EMBL/GenBank/DDBJ whole genome shotgun (WGS) entry which is preliminary data.</text>
</comment>
<reference evidence="2" key="1">
    <citation type="submission" date="2023-10" db="EMBL/GenBank/DDBJ databases">
        <title>Genome assembly of Pristionchus species.</title>
        <authorList>
            <person name="Yoshida K."/>
            <person name="Sommer R.J."/>
        </authorList>
    </citation>
    <scope>NUCLEOTIDE SEQUENCE</scope>
    <source>
        <strain evidence="2">RS5133</strain>
    </source>
</reference>
<protein>
    <recommendedName>
        <fullName evidence="1">BTB domain-containing protein</fullName>
    </recommendedName>
</protein>
<feature type="domain" description="BTB" evidence="1">
    <location>
        <begin position="139"/>
        <end position="169"/>
    </location>
</feature>
<dbReference type="AlphaFoldDB" id="A0AAV5VMN6"/>
<dbReference type="EMBL" id="BTSY01000003">
    <property type="protein sequence ID" value="GMT20962.1"/>
    <property type="molecule type" value="Genomic_DNA"/>
</dbReference>
<dbReference type="Gene3D" id="2.60.210.10">
    <property type="entry name" value="Apoptosis, Tumor Necrosis Factor Receptor Associated Protein 2, Chain A"/>
    <property type="match status" value="1"/>
</dbReference>
<dbReference type="InterPro" id="IPR008974">
    <property type="entry name" value="TRAF-like"/>
</dbReference>
<evidence type="ECO:0000313" key="2">
    <source>
        <dbReference type="EMBL" id="GMT20962.1"/>
    </source>
</evidence>
<accession>A0AAV5VMN6</accession>
<proteinExistence type="predicted"/>
<dbReference type="Pfam" id="PF00651">
    <property type="entry name" value="BTB"/>
    <property type="match status" value="1"/>
</dbReference>
<sequence length="169" mass="19640">METAPEVKHRDSRTIKMNLRRVMMNATGIESPVHRIQGFPWSLFIADRSYGRQYTVWLKCEKSTESYLWHCKASLKFTMTYSSGEKSHYNVEHSFESWGEDCNFIGNNRPFLSIKVEIKTDEDGERFRKKPDSDEFKLHDGALVVAGRKIPVNKKSLAAQSSYFNAIFF</sequence>
<dbReference type="PROSITE" id="PS50097">
    <property type="entry name" value="BTB"/>
    <property type="match status" value="1"/>
</dbReference>
<evidence type="ECO:0000259" key="1">
    <source>
        <dbReference type="PROSITE" id="PS50097"/>
    </source>
</evidence>
<dbReference type="PANTHER" id="PTHR22744:SF14">
    <property type="entry name" value="BTB DOMAIN-CONTAINING PROTEIN-RELATED"/>
    <property type="match status" value="1"/>
</dbReference>
<feature type="non-terminal residue" evidence="2">
    <location>
        <position position="169"/>
    </location>
</feature>
<organism evidence="2 3">
    <name type="scientific">Pristionchus fissidentatus</name>
    <dbReference type="NCBI Taxonomy" id="1538716"/>
    <lineage>
        <taxon>Eukaryota</taxon>
        <taxon>Metazoa</taxon>
        <taxon>Ecdysozoa</taxon>
        <taxon>Nematoda</taxon>
        <taxon>Chromadorea</taxon>
        <taxon>Rhabditida</taxon>
        <taxon>Rhabditina</taxon>
        <taxon>Diplogasteromorpha</taxon>
        <taxon>Diplogasteroidea</taxon>
        <taxon>Neodiplogasteridae</taxon>
        <taxon>Pristionchus</taxon>
    </lineage>
</organism>
<dbReference type="Pfam" id="PF00917">
    <property type="entry name" value="MATH"/>
    <property type="match status" value="1"/>
</dbReference>